<dbReference type="SUPFAM" id="SSF46689">
    <property type="entry name" value="Homeodomain-like"/>
    <property type="match status" value="1"/>
</dbReference>
<dbReference type="Proteomes" id="UP001500751">
    <property type="component" value="Unassembled WGS sequence"/>
</dbReference>
<reference evidence="3" key="1">
    <citation type="journal article" date="2019" name="Int. J. Syst. Evol. Microbiol.">
        <title>The Global Catalogue of Microorganisms (GCM) 10K type strain sequencing project: providing services to taxonomists for standard genome sequencing and annotation.</title>
        <authorList>
            <consortium name="The Broad Institute Genomics Platform"/>
            <consortium name="The Broad Institute Genome Sequencing Center for Infectious Disease"/>
            <person name="Wu L."/>
            <person name="Ma J."/>
        </authorList>
    </citation>
    <scope>NUCLEOTIDE SEQUENCE [LARGE SCALE GENOMIC DNA]</scope>
    <source>
        <strain evidence="3">JCM 16014</strain>
    </source>
</reference>
<dbReference type="Pfam" id="PF01527">
    <property type="entry name" value="HTH_Tnp_1"/>
    <property type="match status" value="1"/>
</dbReference>
<evidence type="ECO:0008006" key="4">
    <source>
        <dbReference type="Google" id="ProtNLM"/>
    </source>
</evidence>
<feature type="coiled-coil region" evidence="1">
    <location>
        <begin position="69"/>
        <end position="96"/>
    </location>
</feature>
<organism evidence="2 3">
    <name type="scientific">Catenulispora yoronensis</name>
    <dbReference type="NCBI Taxonomy" id="450799"/>
    <lineage>
        <taxon>Bacteria</taxon>
        <taxon>Bacillati</taxon>
        <taxon>Actinomycetota</taxon>
        <taxon>Actinomycetes</taxon>
        <taxon>Catenulisporales</taxon>
        <taxon>Catenulisporaceae</taxon>
        <taxon>Catenulispora</taxon>
    </lineage>
</organism>
<dbReference type="PANTHER" id="PTHR33215:SF13">
    <property type="entry name" value="PROTEIN DISTAL ANTENNA"/>
    <property type="match status" value="1"/>
</dbReference>
<evidence type="ECO:0000313" key="2">
    <source>
        <dbReference type="EMBL" id="GAA2045280.1"/>
    </source>
</evidence>
<accession>A0ABP5GEV6</accession>
<keyword evidence="1" id="KW-0175">Coiled coil</keyword>
<dbReference type="InterPro" id="IPR051839">
    <property type="entry name" value="RD_transcriptional_regulator"/>
</dbReference>
<protein>
    <recommendedName>
        <fullName evidence="4">Transposase</fullName>
    </recommendedName>
</protein>
<gene>
    <name evidence="2" type="ORF">GCM10009839_56550</name>
</gene>
<comment type="caution">
    <text evidence="2">The sequence shown here is derived from an EMBL/GenBank/DDBJ whole genome shotgun (WGS) entry which is preliminary data.</text>
</comment>
<proteinExistence type="predicted"/>
<dbReference type="InterPro" id="IPR009057">
    <property type="entry name" value="Homeodomain-like_sf"/>
</dbReference>
<evidence type="ECO:0000313" key="3">
    <source>
        <dbReference type="Proteomes" id="UP001500751"/>
    </source>
</evidence>
<name>A0ABP5GEV6_9ACTN</name>
<evidence type="ECO:0000256" key="1">
    <source>
        <dbReference type="SAM" id="Coils"/>
    </source>
</evidence>
<sequence>MAKGYRHFTQEFKDSAVREVVERSRRVDEVANQVGIYEGTLRRWVRAWREQYGDERVEAAGDGPAGPAAADLAARVAELEKENRRLREREQILKKAAAFFAQDHL</sequence>
<keyword evidence="3" id="KW-1185">Reference proteome</keyword>
<dbReference type="PANTHER" id="PTHR33215">
    <property type="entry name" value="PROTEIN DISTAL ANTENNA"/>
    <property type="match status" value="1"/>
</dbReference>
<dbReference type="Gene3D" id="1.10.10.60">
    <property type="entry name" value="Homeodomain-like"/>
    <property type="match status" value="1"/>
</dbReference>
<dbReference type="RefSeq" id="WP_344668700.1">
    <property type="nucleotide sequence ID" value="NZ_BAAAQN010000038.1"/>
</dbReference>
<dbReference type="EMBL" id="BAAAQN010000038">
    <property type="protein sequence ID" value="GAA2045280.1"/>
    <property type="molecule type" value="Genomic_DNA"/>
</dbReference>
<dbReference type="InterPro" id="IPR002514">
    <property type="entry name" value="Transposase_8"/>
</dbReference>